<evidence type="ECO:0000256" key="1">
    <source>
        <dbReference type="ARBA" id="ARBA00044755"/>
    </source>
</evidence>
<comment type="similarity">
    <text evidence="1">Belongs to the bactofilin family.</text>
</comment>
<dbReference type="PANTHER" id="PTHR35024:SF4">
    <property type="entry name" value="POLYMER-FORMING CYTOSKELETAL PROTEIN"/>
    <property type="match status" value="1"/>
</dbReference>
<feature type="compositionally biased region" description="Basic and acidic residues" evidence="2">
    <location>
        <begin position="142"/>
        <end position="164"/>
    </location>
</feature>
<organism evidence="3 4">
    <name type="scientific">Candidatus Nitronereus thalassa</name>
    <dbReference type="NCBI Taxonomy" id="3020898"/>
    <lineage>
        <taxon>Bacteria</taxon>
        <taxon>Pseudomonadati</taxon>
        <taxon>Nitrospirota</taxon>
        <taxon>Nitrospiria</taxon>
        <taxon>Nitrospirales</taxon>
        <taxon>Nitrospiraceae</taxon>
        <taxon>Candidatus Nitronereus</taxon>
    </lineage>
</organism>
<protein>
    <submittedName>
        <fullName evidence="3">Polymer-forming cytoskeletal protein</fullName>
    </submittedName>
</protein>
<sequence length="164" mass="18258">MWGEKVKKRETIFDEQHYTFLGKGVDFKGTAQFEGTVRVDGRFEGEMHTDDTLIIGEHAVIKGNISGNVVVSGGKVQGNITAHQRVQLFNPAVVIGDIRTPNFSMEEGVSFQGLCDMGLTNLDQFDLKRQETISNSNGTTGKKYEKNGKNSDEKEWEAKHLAHL</sequence>
<name>A0ABU3K6E2_9BACT</name>
<dbReference type="Pfam" id="PF04519">
    <property type="entry name" value="Bactofilin"/>
    <property type="match status" value="1"/>
</dbReference>
<accession>A0ABU3K6E2</accession>
<proteinExistence type="inferred from homology"/>
<dbReference type="InterPro" id="IPR007607">
    <property type="entry name" value="BacA/B"/>
</dbReference>
<comment type="caution">
    <text evidence="3">The sequence shown here is derived from an EMBL/GenBank/DDBJ whole genome shotgun (WGS) entry which is preliminary data.</text>
</comment>
<gene>
    <name evidence="3" type="ORF">PPG34_06490</name>
</gene>
<feature type="region of interest" description="Disordered" evidence="2">
    <location>
        <begin position="133"/>
        <end position="164"/>
    </location>
</feature>
<dbReference type="EMBL" id="JAQOUE010000001">
    <property type="protein sequence ID" value="MDT7041995.1"/>
    <property type="molecule type" value="Genomic_DNA"/>
</dbReference>
<evidence type="ECO:0000313" key="4">
    <source>
        <dbReference type="Proteomes" id="UP001250932"/>
    </source>
</evidence>
<reference evidence="3 4" key="1">
    <citation type="journal article" date="2023" name="ISME J.">
        <title>Cultivation and genomic characterization of novel and ubiquitous marine nitrite-oxidizing bacteria from the Nitrospirales.</title>
        <authorList>
            <person name="Mueller A.J."/>
            <person name="Daebeler A."/>
            <person name="Herbold C.W."/>
            <person name="Kirkegaard R.H."/>
            <person name="Daims H."/>
        </authorList>
    </citation>
    <scope>NUCLEOTIDE SEQUENCE [LARGE SCALE GENOMIC DNA]</scope>
    <source>
        <strain evidence="3 4">EB</strain>
    </source>
</reference>
<dbReference type="PANTHER" id="PTHR35024">
    <property type="entry name" value="HYPOTHETICAL CYTOSOLIC PROTEIN"/>
    <property type="match status" value="1"/>
</dbReference>
<evidence type="ECO:0000256" key="2">
    <source>
        <dbReference type="SAM" id="MobiDB-lite"/>
    </source>
</evidence>
<evidence type="ECO:0000313" key="3">
    <source>
        <dbReference type="EMBL" id="MDT7041995.1"/>
    </source>
</evidence>
<dbReference type="RefSeq" id="WP_313832348.1">
    <property type="nucleotide sequence ID" value="NZ_JAQOUE010000001.1"/>
</dbReference>
<keyword evidence="4" id="KW-1185">Reference proteome</keyword>
<dbReference type="Proteomes" id="UP001250932">
    <property type="component" value="Unassembled WGS sequence"/>
</dbReference>